<protein>
    <submittedName>
        <fullName evidence="2">Uncharacterized protein</fullName>
    </submittedName>
</protein>
<dbReference type="HOGENOM" id="CLU_2897615_0_0_11"/>
<feature type="region of interest" description="Disordered" evidence="1">
    <location>
        <begin position="39"/>
        <end position="62"/>
    </location>
</feature>
<name>Q0RAK0_FRAAA</name>
<dbReference type="EMBL" id="CT573213">
    <property type="protein sequence ID" value="CAL29846.1"/>
    <property type="molecule type" value="Genomic_DNA"/>
</dbReference>
<evidence type="ECO:0000256" key="1">
    <source>
        <dbReference type="SAM" id="MobiDB-lite"/>
    </source>
</evidence>
<keyword evidence="3" id="KW-1185">Reference proteome</keyword>
<gene>
    <name evidence="2" type="ordered locus">FRAAL6097</name>
</gene>
<organism evidence="2 3">
    <name type="scientific">Frankia alni (strain DSM 45986 / CECT 9034 / ACN14a)</name>
    <dbReference type="NCBI Taxonomy" id="326424"/>
    <lineage>
        <taxon>Bacteria</taxon>
        <taxon>Bacillati</taxon>
        <taxon>Actinomycetota</taxon>
        <taxon>Actinomycetes</taxon>
        <taxon>Frankiales</taxon>
        <taxon>Frankiaceae</taxon>
        <taxon>Frankia</taxon>
    </lineage>
</organism>
<dbReference type="AlphaFoldDB" id="Q0RAK0"/>
<sequence length="62" mass="6589">MAVITSYARSVRLPNQPPSLRKVARQACMPFCVYATRSGHASTSVGPLPGPDAAGRTHPRTP</sequence>
<proteinExistence type="predicted"/>
<dbReference type="Proteomes" id="UP000000657">
    <property type="component" value="Chromosome"/>
</dbReference>
<evidence type="ECO:0000313" key="2">
    <source>
        <dbReference type="EMBL" id="CAL29846.1"/>
    </source>
</evidence>
<evidence type="ECO:0000313" key="3">
    <source>
        <dbReference type="Proteomes" id="UP000000657"/>
    </source>
</evidence>
<reference evidence="2 3" key="1">
    <citation type="journal article" date="2007" name="Genome Res.">
        <title>Genome characteristics of facultatively symbiotic Frankia sp. strains reflect host range and host plant biogeography.</title>
        <authorList>
            <person name="Normand P."/>
            <person name="Lapierre P."/>
            <person name="Tisa L.S."/>
            <person name="Gogarten J.P."/>
            <person name="Alloisio N."/>
            <person name="Bagnarol E."/>
            <person name="Bassi C.A."/>
            <person name="Berry A.M."/>
            <person name="Bickhart D.M."/>
            <person name="Choisne N."/>
            <person name="Couloux A."/>
            <person name="Cournoyer B."/>
            <person name="Cruveiller S."/>
            <person name="Daubin V."/>
            <person name="Demange N."/>
            <person name="Francino M.P."/>
            <person name="Goltsman E."/>
            <person name="Huang Y."/>
            <person name="Kopp O.R."/>
            <person name="Labarre L."/>
            <person name="Lapidus A."/>
            <person name="Lavire C."/>
            <person name="Marechal J."/>
            <person name="Martinez M."/>
            <person name="Mastronunzio J.E."/>
            <person name="Mullin B.C."/>
            <person name="Niemann J."/>
            <person name="Pujic P."/>
            <person name="Rawnsley T."/>
            <person name="Rouy Z."/>
            <person name="Schenowitz C."/>
            <person name="Sellstedt A."/>
            <person name="Tavares F."/>
            <person name="Tomkins J.P."/>
            <person name="Vallenet D."/>
            <person name="Valverde C."/>
            <person name="Wall L.G."/>
            <person name="Wang Y."/>
            <person name="Medigue C."/>
            <person name="Benson D.R."/>
        </authorList>
    </citation>
    <scope>NUCLEOTIDE SEQUENCE [LARGE SCALE GENOMIC DNA]</scope>
    <source>
        <strain evidence="3">DSM 45986 / CECT 9034 / ACN14a</strain>
    </source>
</reference>
<accession>Q0RAK0</accession>